<proteinExistence type="predicted"/>
<organism evidence="1">
    <name type="scientific">Acinetobacter baumannii</name>
    <dbReference type="NCBI Taxonomy" id="470"/>
    <lineage>
        <taxon>Bacteria</taxon>
        <taxon>Pseudomonadati</taxon>
        <taxon>Pseudomonadota</taxon>
        <taxon>Gammaproteobacteria</taxon>
        <taxon>Moraxellales</taxon>
        <taxon>Moraxellaceae</taxon>
        <taxon>Acinetobacter</taxon>
        <taxon>Acinetobacter calcoaceticus/baumannii complex</taxon>
    </lineage>
</organism>
<feature type="non-terminal residue" evidence="1">
    <location>
        <position position="72"/>
    </location>
</feature>
<accession>A0ABD5DTX1</accession>
<sequence>MSVNKQTLTKSFVDSLPFTAAGEQVFYKDDKLTGFALRVTKSSKSYIAEKKLPTGETCRVNIGKHGIWTVQQ</sequence>
<reference evidence="1" key="1">
    <citation type="submission" date="2019-07" db="EMBL/GenBank/DDBJ databases">
        <title>Biological characteristics of mucoid Acinetobacter baumannii from a general hospital in China.</title>
        <authorList>
            <person name="Hua X."/>
            <person name="Yu Y."/>
        </authorList>
    </citation>
    <scope>NUCLEOTIDE SEQUENCE</scope>
    <source>
        <strain evidence="1">N8</strain>
    </source>
</reference>
<dbReference type="EMBL" id="VMAF01000422">
    <property type="protein sequence ID" value="MDR8433515.1"/>
    <property type="molecule type" value="Genomic_DNA"/>
</dbReference>
<name>A0ABD5DTX1_ACIBA</name>
<comment type="caution">
    <text evidence="1">The sequence shown here is derived from an EMBL/GenBank/DDBJ whole genome shotgun (WGS) entry which is preliminary data.</text>
</comment>
<protein>
    <submittedName>
        <fullName evidence="1">Integrase</fullName>
    </submittedName>
</protein>
<gene>
    <name evidence="1" type="ORF">FPK63_20985</name>
</gene>
<dbReference type="AlphaFoldDB" id="A0ABD5DTX1"/>
<evidence type="ECO:0000313" key="1">
    <source>
        <dbReference type="EMBL" id="MDR8433515.1"/>
    </source>
</evidence>